<reference evidence="10" key="2">
    <citation type="submission" date="2023-04" db="EMBL/GenBank/DDBJ databases">
        <title>Paracnuella aquatica gen. nov., sp. nov., a member of the family Chitinophagaceae isolated from a hot spring.</title>
        <authorList>
            <person name="Wang C."/>
        </authorList>
    </citation>
    <scope>NUCLEOTIDE SEQUENCE</scope>
    <source>
        <strain evidence="10">LB-8</strain>
    </source>
</reference>
<dbReference type="SUPFAM" id="SSF49785">
    <property type="entry name" value="Galactose-binding domain-like"/>
    <property type="match status" value="1"/>
</dbReference>
<dbReference type="SUPFAM" id="SSF49303">
    <property type="entry name" value="beta-Galactosidase/glucuronidase domain"/>
    <property type="match status" value="1"/>
</dbReference>
<dbReference type="EMBL" id="JAOTIF010000010">
    <property type="protein sequence ID" value="MCU7550175.1"/>
    <property type="molecule type" value="Genomic_DNA"/>
</dbReference>
<evidence type="ECO:0000313" key="10">
    <source>
        <dbReference type="EMBL" id="MCU7550175.1"/>
    </source>
</evidence>
<evidence type="ECO:0000256" key="4">
    <source>
        <dbReference type="SAM" id="SignalP"/>
    </source>
</evidence>
<feature type="chain" id="PRO_5040767349" evidence="4">
    <location>
        <begin position="20"/>
        <end position="808"/>
    </location>
</feature>
<dbReference type="Proteomes" id="UP001155483">
    <property type="component" value="Unassembled WGS sequence"/>
</dbReference>
<dbReference type="InterPro" id="IPR006102">
    <property type="entry name" value="Ig-like_GH2"/>
</dbReference>
<dbReference type="InterPro" id="IPR008979">
    <property type="entry name" value="Galactose-bd-like_sf"/>
</dbReference>
<dbReference type="SUPFAM" id="SSF51445">
    <property type="entry name" value="(Trans)glycosidases"/>
    <property type="match status" value="1"/>
</dbReference>
<sequence length="808" mass="91177">MLKIRLLLFLFCVSLQINAQHATRKSFNEGWKFKLDSIQTYSNTGYNDASWRRLNLPHDWSIEGSFSKDHPATPGGGALPGGIGWYRKTFTLPLSDKNKLIFIDFDGVYCNSEVWINGHSLGIRPNGYISFRYELTPYLKYGNEKNIIAVKADNSKQPNSRWYSGSGIYRNVWLTVSDRLHVDQWGTFVTTPKVTNQSATVHITTKIKNQYKSELPFILKTTIYTREGKEVARKDAKGKAGKDGVVSIDQSLSVTNPHLWSTEEPYLYQTVSEVLLNGKTVDVYRTPLGIRDFHFDINKGFVLNGKPLKIMGVCNHHDLGALGAAINTRALERQLEILKAMGCNGIRTSHNPPAPELLELCDKMGFIVMDEAFDMWAKQKNPFDYHLTWSQWHRKDLEDMILRDRNHPSVFIWSVGNEIQEQWGDISKGDTTGRGIARELVAIVKSLDTTRAITTANNETNPSNNLIQSGAFDMIGYNYNHQKWGNFPKDYPGKKFIVTESTSALQTRGHYDKVPFDTIRRWPEAWDKSLKDGNPDFTVSAYDHVSTPWGSTHEESIKELIKNEHVSGMYVWTGFDYLGEPTPYPWPARSSYFGIIDLAGFPKDVYYLYQSQFTNKPVLHLYPHWNWKVGDTVDVVVYYNNADEVELFLNGRALGTKRKEDNELHIKWRLPFEPGTLKAISKKDGKTVLTSAVKTAGQPAKIILQADRNKIKGDGKDLSFITATVVDRDGTLVPEANNQLKFSVNGEGFINAVDNGGPTSHESFKSNIRKAFNGLALVILQSNGKKGKIKVTAHGDGLLESTIEVDAN</sequence>
<evidence type="ECO:0000259" key="8">
    <source>
        <dbReference type="Pfam" id="PF16355"/>
    </source>
</evidence>
<dbReference type="Pfam" id="PF00703">
    <property type="entry name" value="Glyco_hydro_2"/>
    <property type="match status" value="1"/>
</dbReference>
<comment type="similarity">
    <text evidence="1">Belongs to the glycosyl hydrolase 2 family.</text>
</comment>
<dbReference type="InterPro" id="IPR040605">
    <property type="entry name" value="Glyco_hydro2_dom5"/>
</dbReference>
<evidence type="ECO:0000256" key="2">
    <source>
        <dbReference type="ARBA" id="ARBA00022801"/>
    </source>
</evidence>
<evidence type="ECO:0000256" key="3">
    <source>
        <dbReference type="ARBA" id="ARBA00023295"/>
    </source>
</evidence>
<evidence type="ECO:0000259" key="6">
    <source>
        <dbReference type="Pfam" id="PF02836"/>
    </source>
</evidence>
<dbReference type="SUPFAM" id="SSF49373">
    <property type="entry name" value="Invasin/intimin cell-adhesion fragments"/>
    <property type="match status" value="1"/>
</dbReference>
<evidence type="ECO:0000259" key="5">
    <source>
        <dbReference type="Pfam" id="PF00703"/>
    </source>
</evidence>
<gene>
    <name evidence="10" type="ORF">OCK74_13710</name>
</gene>
<keyword evidence="2" id="KW-0378">Hydrolase</keyword>
<dbReference type="InterPro" id="IPR032311">
    <property type="entry name" value="DUF4982"/>
</dbReference>
<dbReference type="PRINTS" id="PR00132">
    <property type="entry name" value="GLHYDRLASE2"/>
</dbReference>
<proteinExistence type="inferred from homology"/>
<protein>
    <submittedName>
        <fullName evidence="10">DUF4982 domain-containing protein</fullName>
    </submittedName>
</protein>
<dbReference type="AlphaFoldDB" id="A0A9X3B855"/>
<organism evidence="10 11">
    <name type="scientific">Paraflavisolibacter caeni</name>
    <dbReference type="NCBI Taxonomy" id="2982496"/>
    <lineage>
        <taxon>Bacteria</taxon>
        <taxon>Pseudomonadati</taxon>
        <taxon>Bacteroidota</taxon>
        <taxon>Chitinophagia</taxon>
        <taxon>Chitinophagales</taxon>
        <taxon>Chitinophagaceae</taxon>
        <taxon>Paraflavisolibacter</taxon>
    </lineage>
</organism>
<dbReference type="RefSeq" id="WP_279297614.1">
    <property type="nucleotide sequence ID" value="NZ_JAOTIF010000010.1"/>
</dbReference>
<dbReference type="InterPro" id="IPR008964">
    <property type="entry name" value="Invasin/intimin_cell_adhesion"/>
</dbReference>
<dbReference type="Gene3D" id="2.60.120.260">
    <property type="entry name" value="Galactose-binding domain-like"/>
    <property type="match status" value="1"/>
</dbReference>
<dbReference type="InterPro" id="IPR023232">
    <property type="entry name" value="Glyco_hydro_2_AS"/>
</dbReference>
<feature type="domain" description="Glycoside hydrolase family 2 catalytic" evidence="6">
    <location>
        <begin position="299"/>
        <end position="473"/>
    </location>
</feature>
<reference evidence="10" key="1">
    <citation type="submission" date="2022-09" db="EMBL/GenBank/DDBJ databases">
        <authorList>
            <person name="Yuan C."/>
            <person name="Ke Z."/>
        </authorList>
    </citation>
    <scope>NUCLEOTIDE SEQUENCE</scope>
    <source>
        <strain evidence="10">LB-8</strain>
    </source>
</reference>
<feature type="domain" description="Glycoside hydrolase family 2" evidence="9">
    <location>
        <begin position="703"/>
        <end position="803"/>
    </location>
</feature>
<feature type="domain" description="Glycoside hydrolase family 2 immunoglobulin-like beta-sandwich" evidence="5">
    <location>
        <begin position="188"/>
        <end position="291"/>
    </location>
</feature>
<dbReference type="InterPro" id="IPR013783">
    <property type="entry name" value="Ig-like_fold"/>
</dbReference>
<dbReference type="GO" id="GO:0004553">
    <property type="term" value="F:hydrolase activity, hydrolyzing O-glycosyl compounds"/>
    <property type="evidence" value="ECO:0007669"/>
    <property type="project" value="InterPro"/>
</dbReference>
<dbReference type="PROSITE" id="PS00608">
    <property type="entry name" value="GLYCOSYL_HYDROL_F2_2"/>
    <property type="match status" value="1"/>
</dbReference>
<keyword evidence="3" id="KW-0326">Glycosidase</keyword>
<dbReference type="InterPro" id="IPR017853">
    <property type="entry name" value="GH"/>
</dbReference>
<comment type="caution">
    <text evidence="10">The sequence shown here is derived from an EMBL/GenBank/DDBJ whole genome shotgun (WGS) entry which is preliminary data.</text>
</comment>
<dbReference type="InterPro" id="IPR006104">
    <property type="entry name" value="Glyco_hydro_2_N"/>
</dbReference>
<dbReference type="InterPro" id="IPR006101">
    <property type="entry name" value="Glyco_hydro_2"/>
</dbReference>
<accession>A0A9X3B855</accession>
<name>A0A9X3B855_9BACT</name>
<dbReference type="PANTHER" id="PTHR42732:SF1">
    <property type="entry name" value="BETA-MANNOSIDASE"/>
    <property type="match status" value="1"/>
</dbReference>
<dbReference type="InterPro" id="IPR036156">
    <property type="entry name" value="Beta-gal/glucu_dom_sf"/>
</dbReference>
<dbReference type="Gene3D" id="2.60.40.10">
    <property type="entry name" value="Immunoglobulins"/>
    <property type="match status" value="3"/>
</dbReference>
<evidence type="ECO:0000313" key="11">
    <source>
        <dbReference type="Proteomes" id="UP001155483"/>
    </source>
</evidence>
<dbReference type="Pfam" id="PF16355">
    <property type="entry name" value="DUF4982"/>
    <property type="match status" value="1"/>
</dbReference>
<dbReference type="PANTHER" id="PTHR42732">
    <property type="entry name" value="BETA-GALACTOSIDASE"/>
    <property type="match status" value="1"/>
</dbReference>
<dbReference type="InterPro" id="IPR051913">
    <property type="entry name" value="GH2_Domain-Containing"/>
</dbReference>
<evidence type="ECO:0000256" key="1">
    <source>
        <dbReference type="ARBA" id="ARBA00007401"/>
    </source>
</evidence>
<feature type="domain" description="Glycosyl hydrolases family 2 sugar binding" evidence="7">
    <location>
        <begin position="82"/>
        <end position="174"/>
    </location>
</feature>
<keyword evidence="11" id="KW-1185">Reference proteome</keyword>
<dbReference type="Pfam" id="PF02837">
    <property type="entry name" value="Glyco_hydro_2_N"/>
    <property type="match status" value="1"/>
</dbReference>
<dbReference type="InterPro" id="IPR006103">
    <property type="entry name" value="Glyco_hydro_2_cat"/>
</dbReference>
<feature type="domain" description="DUF4982" evidence="8">
    <location>
        <begin position="630"/>
        <end position="688"/>
    </location>
</feature>
<feature type="signal peptide" evidence="4">
    <location>
        <begin position="1"/>
        <end position="19"/>
    </location>
</feature>
<evidence type="ECO:0000259" key="7">
    <source>
        <dbReference type="Pfam" id="PF02837"/>
    </source>
</evidence>
<dbReference type="Gene3D" id="3.20.20.80">
    <property type="entry name" value="Glycosidases"/>
    <property type="match status" value="1"/>
</dbReference>
<keyword evidence="4" id="KW-0732">Signal</keyword>
<dbReference type="InterPro" id="IPR048229">
    <property type="entry name" value="GalB-like"/>
</dbReference>
<dbReference type="GO" id="GO:0005975">
    <property type="term" value="P:carbohydrate metabolic process"/>
    <property type="evidence" value="ECO:0007669"/>
    <property type="project" value="InterPro"/>
</dbReference>
<dbReference type="NCBIfam" id="NF041463">
    <property type="entry name" value="GalB"/>
    <property type="match status" value="1"/>
</dbReference>
<dbReference type="Pfam" id="PF18565">
    <property type="entry name" value="Glyco_hydro2_C5"/>
    <property type="match status" value="1"/>
</dbReference>
<evidence type="ECO:0000259" key="9">
    <source>
        <dbReference type="Pfam" id="PF18565"/>
    </source>
</evidence>
<dbReference type="Pfam" id="PF02836">
    <property type="entry name" value="Glyco_hydro_2_C"/>
    <property type="match status" value="1"/>
</dbReference>